<dbReference type="GeneID" id="74900912"/>
<sequence length="282" mass="29654">MSLPCVVTVWFVNAPDPGAVLSGEPKADRGFGRKLLAQLNPAWPITAIGDFPLNRSSQPGRAEFYIAGYPGVAVVQTFVEDVTTASEAASALRETLPAADTFVFVEGTDSDFAGFAHFAGSELRRAFSATRDVVAEDAGLPEPFEAPFWAGETAEPIGGISLPFVPKELAAAAQTSWIGVDVSPDGPDLNVVGYAVDGRPEPKIAAPAPRTKTVAEVASRLAEKDKGYDDYVAADAEPGDGGEFAELADASLAAAKRIGRGLSRRAKALAAKVQERIRHSDR</sequence>
<reference evidence="1 4" key="2">
    <citation type="submission" date="2020-07" db="EMBL/GenBank/DDBJ databases">
        <authorList>
            <person name="Khare M."/>
        </authorList>
    </citation>
    <scope>NUCLEOTIDE SEQUENCE [LARGE SCALE GENOMIC DNA]</scope>
    <source>
        <strain evidence="1 4">P8776</strain>
    </source>
</reference>
<proteinExistence type="predicted"/>
<evidence type="ECO:0000313" key="1">
    <source>
        <dbReference type="EMBL" id="MBA4505857.1"/>
    </source>
</evidence>
<dbReference type="EMBL" id="RXIR01000026">
    <property type="protein sequence ID" value="TVS26772.1"/>
    <property type="molecule type" value="Genomic_DNA"/>
</dbReference>
<accession>A0A6C1TZD8</accession>
<comment type="caution">
    <text evidence="2">The sequence shown here is derived from an EMBL/GenBank/DDBJ whole genome shotgun (WGS) entry which is preliminary data.</text>
</comment>
<dbReference type="RefSeq" id="WP_136649157.1">
    <property type="nucleotide sequence ID" value="NZ_CP038157.1"/>
</dbReference>
<reference evidence="2 3" key="1">
    <citation type="submission" date="2018-12" db="EMBL/GenBank/DDBJ databases">
        <title>Corynebacterium sanguinis sp. nov., a clinically-associated and environmental corynebacterium.</title>
        <authorList>
            <person name="Gonzales-Siles L."/>
            <person name="Jaen-Luchoro D."/>
            <person name="Cardew S."/>
            <person name="Inganas E."/>
            <person name="Ohlen M."/>
            <person name="Jensie-Markopolous S."/>
            <person name="Pinyeiro-Iglesias B."/>
            <person name="Molin K."/>
            <person name="Skovbjerg S."/>
            <person name="Svensson-Stadler L."/>
            <person name="Funke G."/>
            <person name="Moore E.R.B."/>
        </authorList>
    </citation>
    <scope>NUCLEOTIDE SEQUENCE [LARGE SCALE GENOMIC DNA]</scope>
    <source>
        <strain evidence="2 3">58734</strain>
    </source>
</reference>
<dbReference type="AlphaFoldDB" id="A0A6C1TZD8"/>
<evidence type="ECO:0000313" key="4">
    <source>
        <dbReference type="Proteomes" id="UP000580709"/>
    </source>
</evidence>
<evidence type="ECO:0000313" key="2">
    <source>
        <dbReference type="EMBL" id="TVS26772.1"/>
    </source>
</evidence>
<name>A0A6C1TZD8_9CORY</name>
<dbReference type="OrthoDB" id="4772769at2"/>
<gene>
    <name evidence="2" type="ORF">EKI59_10065</name>
    <name evidence="1" type="ORF">H0H28_11120</name>
</gene>
<dbReference type="Pfam" id="PF21997">
    <property type="entry name" value="DUF6928"/>
    <property type="match status" value="1"/>
</dbReference>
<evidence type="ECO:0000313" key="3">
    <source>
        <dbReference type="Proteomes" id="UP000336646"/>
    </source>
</evidence>
<dbReference type="Proteomes" id="UP000580709">
    <property type="component" value="Unassembled WGS sequence"/>
</dbReference>
<dbReference type="Proteomes" id="UP000336646">
    <property type="component" value="Unassembled WGS sequence"/>
</dbReference>
<protein>
    <submittedName>
        <fullName evidence="2">Uncharacterized protein</fullName>
    </submittedName>
</protein>
<keyword evidence="4" id="KW-1185">Reference proteome</keyword>
<organism evidence="2 3">
    <name type="scientific">Corynebacterium sanguinis</name>
    <dbReference type="NCBI Taxonomy" id="2594913"/>
    <lineage>
        <taxon>Bacteria</taxon>
        <taxon>Bacillati</taxon>
        <taxon>Actinomycetota</taxon>
        <taxon>Actinomycetes</taxon>
        <taxon>Mycobacteriales</taxon>
        <taxon>Corynebacteriaceae</taxon>
        <taxon>Corynebacterium</taxon>
    </lineage>
</organism>
<dbReference type="InterPro" id="IPR053847">
    <property type="entry name" value="DUF6928"/>
</dbReference>
<dbReference type="EMBL" id="JACEOR010000486">
    <property type="protein sequence ID" value="MBA4505857.1"/>
    <property type="molecule type" value="Genomic_DNA"/>
</dbReference>